<feature type="domain" description="DUF5681" evidence="2">
    <location>
        <begin position="14"/>
        <end position="93"/>
    </location>
</feature>
<evidence type="ECO:0000259" key="2">
    <source>
        <dbReference type="Pfam" id="PF18932"/>
    </source>
</evidence>
<name>A0A975HC72_9SPHN</name>
<dbReference type="Pfam" id="PF18932">
    <property type="entry name" value="DUF5681"/>
    <property type="match status" value="1"/>
</dbReference>
<protein>
    <recommendedName>
        <fullName evidence="2">DUF5681 domain-containing protein</fullName>
    </recommendedName>
</protein>
<dbReference type="EMBL" id="CP059319">
    <property type="protein sequence ID" value="QTH20145.1"/>
    <property type="molecule type" value="Genomic_DNA"/>
</dbReference>
<dbReference type="RefSeq" id="WP_208631978.1">
    <property type="nucleotide sequence ID" value="NZ_CP059319.1"/>
</dbReference>
<dbReference type="AlphaFoldDB" id="A0A975HC72"/>
<feature type="region of interest" description="Disordered" evidence="1">
    <location>
        <begin position="1"/>
        <end position="35"/>
    </location>
</feature>
<organism evidence="3 4">
    <name type="scientific">Rhizorhabdus wittichii</name>
    <dbReference type="NCBI Taxonomy" id="160791"/>
    <lineage>
        <taxon>Bacteria</taxon>
        <taxon>Pseudomonadati</taxon>
        <taxon>Pseudomonadota</taxon>
        <taxon>Alphaproteobacteria</taxon>
        <taxon>Sphingomonadales</taxon>
        <taxon>Sphingomonadaceae</taxon>
        <taxon>Rhizorhabdus</taxon>
    </lineage>
</organism>
<proteinExistence type="predicted"/>
<reference evidence="3" key="1">
    <citation type="submission" date="2020-07" db="EMBL/GenBank/DDBJ databases">
        <authorList>
            <person name="Camacho E."/>
        </authorList>
    </citation>
    <scope>NUCLEOTIDE SEQUENCE</scope>
    <source>
        <strain evidence="3">MPO218</strain>
    </source>
</reference>
<dbReference type="Proteomes" id="UP000664914">
    <property type="component" value="Chromosome"/>
</dbReference>
<accession>A0A975HC72</accession>
<reference evidence="3" key="2">
    <citation type="submission" date="2021-04" db="EMBL/GenBank/DDBJ databases">
        <title>Isolation and genomic analysis of the ibuprofen-degrading bacterium Sphingomonas strain MPO218.</title>
        <authorList>
            <person name="Aulestia M."/>
            <person name="Flores A."/>
            <person name="Mangas E.L."/>
            <person name="Perez-Pulido A.J."/>
            <person name="Santero E."/>
            <person name="Camacho E.M."/>
        </authorList>
    </citation>
    <scope>NUCLEOTIDE SEQUENCE</scope>
    <source>
        <strain evidence="3">MPO218</strain>
    </source>
</reference>
<evidence type="ECO:0000313" key="4">
    <source>
        <dbReference type="Proteomes" id="UP000664914"/>
    </source>
</evidence>
<dbReference type="InterPro" id="IPR043736">
    <property type="entry name" value="DUF5681"/>
</dbReference>
<sequence>MSKDYEVGYGKPPRKHQFKPGNQAARGKKKERSQTLSIPEILHEALNRRRKIKRGDQIVSMKAGEIMIERLVQMMVTGSSRDLTSILGMIEKHAPRLLEQQAMQMMITYQKADGSRIAPPPDDLWGTEK</sequence>
<evidence type="ECO:0000313" key="3">
    <source>
        <dbReference type="EMBL" id="QTH20145.1"/>
    </source>
</evidence>
<evidence type="ECO:0000256" key="1">
    <source>
        <dbReference type="SAM" id="MobiDB-lite"/>
    </source>
</evidence>
<gene>
    <name evidence="3" type="ORF">HRJ34_17500</name>
</gene>